<feature type="transmembrane region" description="Helical" evidence="1">
    <location>
        <begin position="50"/>
        <end position="72"/>
    </location>
</feature>
<feature type="transmembrane region" description="Helical" evidence="1">
    <location>
        <begin position="170"/>
        <end position="190"/>
    </location>
</feature>
<proteinExistence type="predicted"/>
<dbReference type="Proteomes" id="UP001249020">
    <property type="component" value="Unassembled WGS sequence"/>
</dbReference>
<keyword evidence="1" id="KW-0812">Transmembrane</keyword>
<feature type="transmembrane region" description="Helical" evidence="1">
    <location>
        <begin position="196"/>
        <end position="220"/>
    </location>
</feature>
<keyword evidence="3" id="KW-1185">Reference proteome</keyword>
<sequence length="233" mass="26136">MKLNTKGRLAGILYLLLVITGIFNLKYVPTELIVWSDAALTLSNISSSEFLYRSGIVAGILSYVIYLLLPLIFFDIFKDVNRCLAVLMVAFSVISVPISLFNMVDKVNVLTLLSDASFLNSLSTEQIQTNVMLLLRSYNNGISVVQIFWGLWLFPLGYLIFKSAYIPKMLGILLMLGCFGYLILFFQHFLFPEVELPAFVSLPASLGELGTCLWLLIMGITDRSVKPRSQILK</sequence>
<dbReference type="AlphaFoldDB" id="A0AAW8R476"/>
<keyword evidence="1" id="KW-1133">Transmembrane helix</keyword>
<accession>A0AAW8R476</accession>
<dbReference type="InterPro" id="IPR025495">
    <property type="entry name" value="DUF4386"/>
</dbReference>
<reference evidence="2 3" key="1">
    <citation type="submission" date="2023-09" db="EMBL/GenBank/DDBJ databases">
        <authorList>
            <person name="Rey-Velasco X."/>
        </authorList>
    </citation>
    <scope>NUCLEOTIDE SEQUENCE [LARGE SCALE GENOMIC DNA]</scope>
    <source>
        <strain evidence="2 3">W409</strain>
    </source>
</reference>
<protein>
    <submittedName>
        <fullName evidence="2">DUF4386 domain-containing protein</fullName>
    </submittedName>
</protein>
<evidence type="ECO:0000256" key="1">
    <source>
        <dbReference type="SAM" id="Phobius"/>
    </source>
</evidence>
<gene>
    <name evidence="2" type="ORF">RM544_10400</name>
</gene>
<evidence type="ECO:0000313" key="2">
    <source>
        <dbReference type="EMBL" id="MDT0582951.1"/>
    </source>
</evidence>
<feature type="transmembrane region" description="Helical" evidence="1">
    <location>
        <begin position="141"/>
        <end position="161"/>
    </location>
</feature>
<evidence type="ECO:0000313" key="3">
    <source>
        <dbReference type="Proteomes" id="UP001249020"/>
    </source>
</evidence>
<dbReference type="EMBL" id="JAVRIE010000003">
    <property type="protein sequence ID" value="MDT0582951.1"/>
    <property type="molecule type" value="Genomic_DNA"/>
</dbReference>
<organism evidence="2 3">
    <name type="scientific">Brumicola blandensis</name>
    <dbReference type="NCBI Taxonomy" id="3075611"/>
    <lineage>
        <taxon>Bacteria</taxon>
        <taxon>Pseudomonadati</taxon>
        <taxon>Pseudomonadota</taxon>
        <taxon>Gammaproteobacteria</taxon>
        <taxon>Alteromonadales</taxon>
        <taxon>Alteromonadaceae</taxon>
        <taxon>Brumicola</taxon>
    </lineage>
</organism>
<comment type="caution">
    <text evidence="2">The sequence shown here is derived from an EMBL/GenBank/DDBJ whole genome shotgun (WGS) entry which is preliminary data.</text>
</comment>
<feature type="transmembrane region" description="Helical" evidence="1">
    <location>
        <begin position="12"/>
        <end position="30"/>
    </location>
</feature>
<dbReference type="Pfam" id="PF14329">
    <property type="entry name" value="DUF4386"/>
    <property type="match status" value="1"/>
</dbReference>
<feature type="transmembrane region" description="Helical" evidence="1">
    <location>
        <begin position="84"/>
        <end position="104"/>
    </location>
</feature>
<dbReference type="RefSeq" id="WP_311361720.1">
    <property type="nucleotide sequence ID" value="NZ_JAVRIE010000003.1"/>
</dbReference>
<name>A0AAW8R476_9ALTE</name>
<keyword evidence="1" id="KW-0472">Membrane</keyword>